<evidence type="ECO:0000313" key="3">
    <source>
        <dbReference type="Proteomes" id="UP000005695"/>
    </source>
</evidence>
<sequence>MENVLFLLALTVICGALLYLGCRYLPGERWQMLAAVPVKTEGTGSWQGFNLTWYGLLTANAYVMALLMLIILLRSVAIELAPLLILAILLLAICVPASRWVAKVVEGKAHTFTVGGAVFVGVIVAPWLIGLINLSGDAPRLPMLATLAALGIAYAMGEGLGRLACISFGCCYGKPLSDCSSLLRKLFQRYHFVFYGENKKISYASGLQGQPVVPIQAITAILYVAVSVIGSGLFLLGHYQWAFMLTAVVTQGWRVFSEVLRADYRGNQRFSAYQWMGVVGMAYVVIVAWLVPVSEPLTAQIGNGLAALWSPLVLLSLQAVWLVIFWYTGKSTVTGATLSFFVHDERI</sequence>
<feature type="transmembrane region" description="Helical" evidence="1">
    <location>
        <begin position="80"/>
        <end position="102"/>
    </location>
</feature>
<feature type="transmembrane region" description="Helical" evidence="1">
    <location>
        <begin position="114"/>
        <end position="134"/>
    </location>
</feature>
<dbReference type="GO" id="GO:0042158">
    <property type="term" value="P:lipoprotein biosynthetic process"/>
    <property type="evidence" value="ECO:0007669"/>
    <property type="project" value="InterPro"/>
</dbReference>
<accession>Q1K1L8</accession>
<dbReference type="EMBL" id="AAEW02000005">
    <property type="protein sequence ID" value="EAT16370.1"/>
    <property type="molecule type" value="Genomic_DNA"/>
</dbReference>
<keyword evidence="1" id="KW-0812">Transmembrane</keyword>
<feature type="transmembrane region" description="Helical" evidence="1">
    <location>
        <begin position="272"/>
        <end position="291"/>
    </location>
</feature>
<dbReference type="GO" id="GO:0005886">
    <property type="term" value="C:plasma membrane"/>
    <property type="evidence" value="ECO:0007669"/>
    <property type="project" value="InterPro"/>
</dbReference>
<reference evidence="2" key="2">
    <citation type="submission" date="2006-05" db="EMBL/GenBank/DDBJ databases">
        <title>Sequencing of the draft genome and assembly of Desulfuromonas acetoxidans DSM 684.</title>
        <authorList>
            <consortium name="US DOE Joint Genome Institute (JGI-PGF)"/>
            <person name="Copeland A."/>
            <person name="Lucas S."/>
            <person name="Lapidus A."/>
            <person name="Barry K."/>
            <person name="Detter J.C."/>
            <person name="Glavina del Rio T."/>
            <person name="Hammon N."/>
            <person name="Israni S."/>
            <person name="Dalin E."/>
            <person name="Tice H."/>
            <person name="Bruce D."/>
            <person name="Pitluck S."/>
            <person name="Richardson P."/>
        </authorList>
    </citation>
    <scope>NUCLEOTIDE SEQUENCE [LARGE SCALE GENOMIC DNA]</scope>
    <source>
        <strain evidence="2">DSM 684</strain>
    </source>
</reference>
<dbReference type="AlphaFoldDB" id="Q1K1L8"/>
<dbReference type="GO" id="GO:0008961">
    <property type="term" value="F:phosphatidylglycerol-prolipoprotein diacylglyceryl transferase activity"/>
    <property type="evidence" value="ECO:0007669"/>
    <property type="project" value="InterPro"/>
</dbReference>
<name>Q1K1L8_DESA6</name>
<dbReference type="OrthoDB" id="5386948at2"/>
<evidence type="ECO:0000313" key="2">
    <source>
        <dbReference type="EMBL" id="EAT16370.1"/>
    </source>
</evidence>
<feature type="transmembrane region" description="Helical" evidence="1">
    <location>
        <begin position="306"/>
        <end position="327"/>
    </location>
</feature>
<comment type="caution">
    <text evidence="2">The sequence shown here is derived from an EMBL/GenBank/DDBJ whole genome shotgun (WGS) entry which is preliminary data.</text>
</comment>
<keyword evidence="1" id="KW-0472">Membrane</keyword>
<gene>
    <name evidence="2" type="ORF">Dace_1834</name>
</gene>
<feature type="transmembrane region" description="Helical" evidence="1">
    <location>
        <begin position="212"/>
        <end position="235"/>
    </location>
</feature>
<organism evidence="2 3">
    <name type="scientific">Desulfuromonas acetoxidans (strain DSM 684 / 11070)</name>
    <dbReference type="NCBI Taxonomy" id="281689"/>
    <lineage>
        <taxon>Bacteria</taxon>
        <taxon>Pseudomonadati</taxon>
        <taxon>Thermodesulfobacteriota</taxon>
        <taxon>Desulfuromonadia</taxon>
        <taxon>Desulfuromonadales</taxon>
        <taxon>Desulfuromonadaceae</taxon>
        <taxon>Desulfuromonas</taxon>
    </lineage>
</organism>
<feature type="transmembrane region" description="Helical" evidence="1">
    <location>
        <begin position="51"/>
        <end position="73"/>
    </location>
</feature>
<reference evidence="2" key="1">
    <citation type="submission" date="2006-05" db="EMBL/GenBank/DDBJ databases">
        <title>Annotation of the draft genome assembly of Desulfuromonas acetoxidans DSM 684.</title>
        <authorList>
            <consortium name="US DOE Joint Genome Institute (JGI-ORNL)"/>
            <person name="Larimer F."/>
            <person name="Land M."/>
            <person name="Hauser L."/>
        </authorList>
    </citation>
    <scope>NUCLEOTIDE SEQUENCE [LARGE SCALE GENOMIC DNA]</scope>
    <source>
        <strain evidence="2">DSM 684</strain>
    </source>
</reference>
<evidence type="ECO:0000256" key="1">
    <source>
        <dbReference type="SAM" id="Phobius"/>
    </source>
</evidence>
<proteinExistence type="predicted"/>
<dbReference type="InterPro" id="IPR001640">
    <property type="entry name" value="Lgt"/>
</dbReference>
<dbReference type="RefSeq" id="WP_005998974.1">
    <property type="nucleotide sequence ID" value="NZ_AAEW02000005.1"/>
</dbReference>
<dbReference type="Proteomes" id="UP000005695">
    <property type="component" value="Unassembled WGS sequence"/>
</dbReference>
<protein>
    <recommendedName>
        <fullName evidence="4">Prolipoprotein diacylglyceryl transferase</fullName>
    </recommendedName>
</protein>
<keyword evidence="3" id="KW-1185">Reference proteome</keyword>
<evidence type="ECO:0008006" key="4">
    <source>
        <dbReference type="Google" id="ProtNLM"/>
    </source>
</evidence>
<dbReference type="Pfam" id="PF01790">
    <property type="entry name" value="LGT"/>
    <property type="match status" value="1"/>
</dbReference>
<keyword evidence="1" id="KW-1133">Transmembrane helix</keyword>